<feature type="non-terminal residue" evidence="2">
    <location>
        <position position="682"/>
    </location>
</feature>
<name>A0ABQ7HWF5_9MICR</name>
<evidence type="ECO:0000256" key="1">
    <source>
        <dbReference type="SAM" id="MobiDB-lite"/>
    </source>
</evidence>
<dbReference type="EMBL" id="SBIQ01000245">
    <property type="protein sequence ID" value="KAF7682490.1"/>
    <property type="molecule type" value="Genomic_DNA"/>
</dbReference>
<evidence type="ECO:0000313" key="3">
    <source>
        <dbReference type="Proteomes" id="UP001516464"/>
    </source>
</evidence>
<dbReference type="Proteomes" id="UP001516464">
    <property type="component" value="Unassembled WGS sequence"/>
</dbReference>
<protein>
    <submittedName>
        <fullName evidence="2">Uncharacterized protein</fullName>
    </submittedName>
</protein>
<gene>
    <name evidence="2" type="ORF">TCON_2282</name>
</gene>
<accession>A0ABQ7HWF5</accession>
<sequence>MVGRPKSTKLVPPRTSTQLEIQPPSLLVKKNNNVDYFLHHYFEGYYNLRLCTFQEDYQSEWKKIIKTKTSTYAEVSNTDKECLWQWYDTFHKLAHIFVLKKRGKTAVLKCIQCQKIFQKRNAIDHIAECKKKSYFNDTILNELNHILIEMQYIKKKKKKSNSEKKRETKIWCYQSFYGYDDNGLADEGMYMVEDQSIPLLKCLCCDTYFPFIHEDNEKIKSVHNEVKRICLKRNENQLKKSLGYLICSNKLVYRNLLKIKKVETEKVLHIMINRIYHTKQIHNSEEEFWNDYNYTFEIANLKLYIRYNTHGKYVIKTNDQQSNRFDENADKKDNEQIPSCSDYRPRTSKSSKDVQYNISPLRKVSYKNMDNKSDELSDDDLLDLTIDGTKEIMTLQRRFSYGSSTDDRGVDIQEDHSAVQIPGHFTDDRGVDIQEDHSAEQIAGHFTDDRGVDIQEDHLAEQIPDGRGVDIQENNLVFLQELCDNVDANLNDSQNTYTTGVIMTPVPPPNVDNKEIGGLQTYFEEYSVSTPSYMNLPSIGESFTHDTHNIKVQNTIIATTYPVENSRNVQNMSMSIEKTTVDQPIHLQERLSEDVVHSVVPLNVQDISMPIETVTYPQKNNMVDQQSFTHDTHNIKVQNTIIATTYPVENSRNVQNMSMSIEKTTVDQPTHLQEKLSEDVVH</sequence>
<feature type="region of interest" description="Disordered" evidence="1">
    <location>
        <begin position="324"/>
        <end position="353"/>
    </location>
</feature>
<organism evidence="2 3">
    <name type="scientific">Astathelohania contejeani</name>
    <dbReference type="NCBI Taxonomy" id="164912"/>
    <lineage>
        <taxon>Eukaryota</taxon>
        <taxon>Fungi</taxon>
        <taxon>Fungi incertae sedis</taxon>
        <taxon>Microsporidia</taxon>
        <taxon>Astathelohaniidae</taxon>
        <taxon>Astathelohania</taxon>
    </lineage>
</organism>
<proteinExistence type="predicted"/>
<evidence type="ECO:0000313" key="2">
    <source>
        <dbReference type="EMBL" id="KAF7682490.1"/>
    </source>
</evidence>
<comment type="caution">
    <text evidence="2">The sequence shown here is derived from an EMBL/GenBank/DDBJ whole genome shotgun (WGS) entry which is preliminary data.</text>
</comment>
<reference evidence="2 3" key="1">
    <citation type="submission" date="2019-01" db="EMBL/GenBank/DDBJ databases">
        <title>Genomes sequencing and comparative genomics of infectious freshwater microsporidia, Cucumispora dikerogammari and Thelohania contejeani.</title>
        <authorList>
            <person name="Cormier A."/>
            <person name="Giraud I."/>
            <person name="Wattier R."/>
            <person name="Teixeira M."/>
            <person name="Grandjean F."/>
            <person name="Rigaud T."/>
            <person name="Cordaux R."/>
        </authorList>
    </citation>
    <scope>NUCLEOTIDE SEQUENCE [LARGE SCALE GENOMIC DNA]</scope>
    <source>
        <strain evidence="2">T1</strain>
        <tissue evidence="2">Spores</tissue>
    </source>
</reference>
<keyword evidence="3" id="KW-1185">Reference proteome</keyword>
<feature type="compositionally biased region" description="Basic and acidic residues" evidence="1">
    <location>
        <begin position="324"/>
        <end position="335"/>
    </location>
</feature>